<dbReference type="InterPro" id="IPR002136">
    <property type="entry name" value="Ribosomal_uL4"/>
</dbReference>
<evidence type="ECO:0000256" key="1">
    <source>
        <dbReference type="ARBA" id="ARBA00010528"/>
    </source>
</evidence>
<dbReference type="HAMAP" id="MF_01328_B">
    <property type="entry name" value="Ribosomal_uL4_B"/>
    <property type="match status" value="1"/>
</dbReference>
<comment type="similarity">
    <text evidence="1 5">Belongs to the universal ribosomal protein uL4 family.</text>
</comment>
<evidence type="ECO:0000313" key="8">
    <source>
        <dbReference type="Proteomes" id="UP000714915"/>
    </source>
</evidence>
<dbReference type="Pfam" id="PF00573">
    <property type="entry name" value="Ribosomal_L4"/>
    <property type="match status" value="1"/>
</dbReference>
<evidence type="ECO:0000256" key="5">
    <source>
        <dbReference type="HAMAP-Rule" id="MF_01328"/>
    </source>
</evidence>
<dbReference type="PANTHER" id="PTHR10746:SF6">
    <property type="entry name" value="LARGE RIBOSOMAL SUBUNIT PROTEIN UL4M"/>
    <property type="match status" value="1"/>
</dbReference>
<evidence type="ECO:0000256" key="6">
    <source>
        <dbReference type="SAM" id="MobiDB-lite"/>
    </source>
</evidence>
<feature type="compositionally biased region" description="Basic residues" evidence="6">
    <location>
        <begin position="61"/>
        <end position="70"/>
    </location>
</feature>
<dbReference type="GO" id="GO:1990904">
    <property type="term" value="C:ribonucleoprotein complex"/>
    <property type="evidence" value="ECO:0007669"/>
    <property type="project" value="UniProtKB-KW"/>
</dbReference>
<feature type="region of interest" description="Disordered" evidence="6">
    <location>
        <begin position="47"/>
        <end position="90"/>
    </location>
</feature>
<comment type="function">
    <text evidence="5">One of the primary rRNA binding proteins, this protein initially binds near the 5'-end of the 23S rRNA. It is important during the early stages of 50S assembly. It makes multiple contacts with different domains of the 23S rRNA in the assembled 50S subunit and ribosome.</text>
</comment>
<dbReference type="InterPro" id="IPR013005">
    <property type="entry name" value="Ribosomal_uL4-like"/>
</dbReference>
<comment type="caution">
    <text evidence="7">The sequence shown here is derived from an EMBL/GenBank/DDBJ whole genome shotgun (WGS) entry which is preliminary data.</text>
</comment>
<dbReference type="GO" id="GO:0003735">
    <property type="term" value="F:structural constituent of ribosome"/>
    <property type="evidence" value="ECO:0007669"/>
    <property type="project" value="InterPro"/>
</dbReference>
<keyword evidence="2 5" id="KW-0689">Ribosomal protein</keyword>
<comment type="subunit">
    <text evidence="5">Part of the 50S ribosomal subunit.</text>
</comment>
<dbReference type="Gene3D" id="3.40.1370.10">
    <property type="match status" value="1"/>
</dbReference>
<evidence type="ECO:0000256" key="2">
    <source>
        <dbReference type="ARBA" id="ARBA00022980"/>
    </source>
</evidence>
<proteinExistence type="inferred from homology"/>
<dbReference type="NCBIfam" id="TIGR03953">
    <property type="entry name" value="rplD_bact"/>
    <property type="match status" value="1"/>
</dbReference>
<keyword evidence="5" id="KW-0694">RNA-binding</keyword>
<accession>A0A955LBT3</accession>
<dbReference type="GO" id="GO:0006412">
    <property type="term" value="P:translation"/>
    <property type="evidence" value="ECO:0007669"/>
    <property type="project" value="UniProtKB-UniRule"/>
</dbReference>
<evidence type="ECO:0000313" key="7">
    <source>
        <dbReference type="EMBL" id="MCA9387316.1"/>
    </source>
</evidence>
<dbReference type="PANTHER" id="PTHR10746">
    <property type="entry name" value="50S RIBOSOMAL PROTEIN L4"/>
    <property type="match status" value="1"/>
</dbReference>
<dbReference type="GO" id="GO:0019843">
    <property type="term" value="F:rRNA binding"/>
    <property type="evidence" value="ECO:0007669"/>
    <property type="project" value="UniProtKB-UniRule"/>
</dbReference>
<comment type="function">
    <text evidence="5">Forms part of the polypeptide exit tunnel.</text>
</comment>
<dbReference type="InterPro" id="IPR023574">
    <property type="entry name" value="Ribosomal_uL4_dom_sf"/>
</dbReference>
<name>A0A955LBT3_9BACT</name>
<protein>
    <recommendedName>
        <fullName evidence="4 5">Large ribosomal subunit protein uL4</fullName>
    </recommendedName>
</protein>
<reference evidence="7" key="1">
    <citation type="submission" date="2020-04" db="EMBL/GenBank/DDBJ databases">
        <authorList>
            <person name="Zhang T."/>
        </authorList>
    </citation>
    <scope>NUCLEOTIDE SEQUENCE</scope>
    <source>
        <strain evidence="7">HKST-UBA09</strain>
    </source>
</reference>
<keyword evidence="5" id="KW-0699">rRNA-binding</keyword>
<reference evidence="7" key="2">
    <citation type="journal article" date="2021" name="Microbiome">
        <title>Successional dynamics and alternative stable states in a saline activated sludge microbial community over 9 years.</title>
        <authorList>
            <person name="Wang Y."/>
            <person name="Ye J."/>
            <person name="Ju F."/>
            <person name="Liu L."/>
            <person name="Boyd J.A."/>
            <person name="Deng Y."/>
            <person name="Parks D.H."/>
            <person name="Jiang X."/>
            <person name="Yin X."/>
            <person name="Woodcroft B.J."/>
            <person name="Tyson G.W."/>
            <person name="Hugenholtz P."/>
            <person name="Polz M.F."/>
            <person name="Zhang T."/>
        </authorList>
    </citation>
    <scope>NUCLEOTIDE SEQUENCE</scope>
    <source>
        <strain evidence="7">HKST-UBA09</strain>
    </source>
</reference>
<dbReference type="GO" id="GO:0005840">
    <property type="term" value="C:ribosome"/>
    <property type="evidence" value="ECO:0007669"/>
    <property type="project" value="UniProtKB-KW"/>
</dbReference>
<keyword evidence="3 5" id="KW-0687">Ribonucleoprotein</keyword>
<dbReference type="Proteomes" id="UP000714915">
    <property type="component" value="Unassembled WGS sequence"/>
</dbReference>
<dbReference type="AlphaFoldDB" id="A0A955LBT3"/>
<gene>
    <name evidence="5 7" type="primary">rplD</name>
    <name evidence="7" type="ORF">KC669_04750</name>
</gene>
<dbReference type="SUPFAM" id="SSF52166">
    <property type="entry name" value="Ribosomal protein L4"/>
    <property type="match status" value="1"/>
</dbReference>
<sequence length="211" mass="23607">MKFKIVDQKGKEVKDINLSDDIFKAPLKKEVIAQYVYMFLSNKRQSNAHTKDRSEVSGGGKKPHRQKGTGRARSGSSRNPIWTGGGVTFGPTNARNWKKTITKKFKKAVLRQVMSNLAESKSFVIVDDISLKEDKPLTKQAEDIKTKITKDSRKVLIVTDGNDDVVFNAFTNISNVRVVPSTEMNAYDLITGGTVVFEEKAIESIQNKLKK</sequence>
<organism evidence="7 8">
    <name type="scientific">Candidatus Dojkabacteria bacterium</name>
    <dbReference type="NCBI Taxonomy" id="2099670"/>
    <lineage>
        <taxon>Bacteria</taxon>
        <taxon>Candidatus Dojkabacteria</taxon>
    </lineage>
</organism>
<evidence type="ECO:0000256" key="3">
    <source>
        <dbReference type="ARBA" id="ARBA00023274"/>
    </source>
</evidence>
<dbReference type="EMBL" id="JAGQLF010000087">
    <property type="protein sequence ID" value="MCA9387316.1"/>
    <property type="molecule type" value="Genomic_DNA"/>
</dbReference>
<evidence type="ECO:0000256" key="4">
    <source>
        <dbReference type="ARBA" id="ARBA00035244"/>
    </source>
</evidence>